<gene>
    <name evidence="1" type="ORF">LCGC14_1460330</name>
</gene>
<proteinExistence type="predicted"/>
<sequence length="37" mass="4260">MIGFTFLLTWLLFGVNALKEGDLCPGCIDSLKEWWKN</sequence>
<evidence type="ECO:0000313" key="1">
    <source>
        <dbReference type="EMBL" id="KKM68493.1"/>
    </source>
</evidence>
<reference evidence="1" key="1">
    <citation type="journal article" date="2015" name="Nature">
        <title>Complex archaea that bridge the gap between prokaryotes and eukaryotes.</title>
        <authorList>
            <person name="Spang A."/>
            <person name="Saw J.H."/>
            <person name="Jorgensen S.L."/>
            <person name="Zaremba-Niedzwiedzka K."/>
            <person name="Martijn J."/>
            <person name="Lind A.E."/>
            <person name="van Eijk R."/>
            <person name="Schleper C."/>
            <person name="Guy L."/>
            <person name="Ettema T.J."/>
        </authorList>
    </citation>
    <scope>NUCLEOTIDE SEQUENCE</scope>
</reference>
<accession>A0A0F9JFV5</accession>
<dbReference type="AlphaFoldDB" id="A0A0F9JFV5"/>
<name>A0A0F9JFV5_9ZZZZ</name>
<comment type="caution">
    <text evidence="1">The sequence shown here is derived from an EMBL/GenBank/DDBJ whole genome shotgun (WGS) entry which is preliminary data.</text>
</comment>
<organism evidence="1">
    <name type="scientific">marine sediment metagenome</name>
    <dbReference type="NCBI Taxonomy" id="412755"/>
    <lineage>
        <taxon>unclassified sequences</taxon>
        <taxon>metagenomes</taxon>
        <taxon>ecological metagenomes</taxon>
    </lineage>
</organism>
<protein>
    <submittedName>
        <fullName evidence="1">Uncharacterized protein</fullName>
    </submittedName>
</protein>
<dbReference type="EMBL" id="LAZR01010157">
    <property type="protein sequence ID" value="KKM68493.1"/>
    <property type="molecule type" value="Genomic_DNA"/>
</dbReference>